<protein>
    <submittedName>
        <fullName evidence="2">Uncharacterized protein</fullName>
    </submittedName>
</protein>
<feature type="coiled-coil region" evidence="1">
    <location>
        <begin position="60"/>
        <end position="94"/>
    </location>
</feature>
<keyword evidence="1" id="KW-0175">Coiled coil</keyword>
<name>A0A6J5UJZ2_PRUAR</name>
<dbReference type="EMBL" id="CAEKDK010000004">
    <property type="protein sequence ID" value="CAB4276836.1"/>
    <property type="molecule type" value="Genomic_DNA"/>
</dbReference>
<accession>A0A6J5UJZ2</accession>
<evidence type="ECO:0000313" key="3">
    <source>
        <dbReference type="Proteomes" id="UP000507222"/>
    </source>
</evidence>
<gene>
    <name evidence="2" type="ORF">CURHAP_LOCUS26135</name>
</gene>
<dbReference type="AlphaFoldDB" id="A0A6J5UJZ2"/>
<evidence type="ECO:0000256" key="1">
    <source>
        <dbReference type="SAM" id="Coils"/>
    </source>
</evidence>
<proteinExistence type="predicted"/>
<organism evidence="2 3">
    <name type="scientific">Prunus armeniaca</name>
    <name type="common">Apricot</name>
    <name type="synonym">Armeniaca vulgaris</name>
    <dbReference type="NCBI Taxonomy" id="36596"/>
    <lineage>
        <taxon>Eukaryota</taxon>
        <taxon>Viridiplantae</taxon>
        <taxon>Streptophyta</taxon>
        <taxon>Embryophyta</taxon>
        <taxon>Tracheophyta</taxon>
        <taxon>Spermatophyta</taxon>
        <taxon>Magnoliopsida</taxon>
        <taxon>eudicotyledons</taxon>
        <taxon>Gunneridae</taxon>
        <taxon>Pentapetalae</taxon>
        <taxon>rosids</taxon>
        <taxon>fabids</taxon>
        <taxon>Rosales</taxon>
        <taxon>Rosaceae</taxon>
        <taxon>Amygdaloideae</taxon>
        <taxon>Amygdaleae</taxon>
        <taxon>Prunus</taxon>
    </lineage>
</organism>
<reference evidence="2 3" key="1">
    <citation type="submission" date="2020-05" db="EMBL/GenBank/DDBJ databases">
        <authorList>
            <person name="Campoy J."/>
            <person name="Schneeberger K."/>
            <person name="Spophaly S."/>
        </authorList>
    </citation>
    <scope>NUCLEOTIDE SEQUENCE [LARGE SCALE GENOMIC DNA]</scope>
    <source>
        <strain evidence="2">PruArmRojPasFocal</strain>
    </source>
</reference>
<evidence type="ECO:0000313" key="2">
    <source>
        <dbReference type="EMBL" id="CAB4276836.1"/>
    </source>
</evidence>
<sequence>MTNTTPNLQEYLTLAANQVKELGETLNQYHTSVDLVPNAESALLRYDQSIQSRAEAVAAGKSYVDNFEQAQMDIARLEQELETARVRRDEVLMKINENLDKAKAADTTVRTLKDQLPVYRTSLHRLPHLLRVAASQHEGCVAILRDIARY</sequence>
<dbReference type="Proteomes" id="UP000507222">
    <property type="component" value="Unassembled WGS sequence"/>
</dbReference>